<sequence length="620" mass="69587">MAKLGAISIGVIPILLIVYNFHISETTAIDETAANINTHYQSVQENVTNIKAPEHQSNSAETKVSETPIVVDYHNNNNQPLLGANGTGQRQDVDHKINPAAIGTVLSDPIKNVNITNEPADAKKINQPIQKGVTNNTTPATLVTPTNFQLNAAEEDKIIDTIDVPENDTIKILNQHNLTVNFTTDHHNYYNSTVYVDPVEANKTWNLIKNITPSLMLSQSHRRAMTVQLSFDFPFYGYAVRNVTVATGGFIYTGDYVHSWLAATQYIAPLMANFDTSLSNESYVRLNDTGNSFTVIWENVYLQDKQNVGKFTFSVVLHKNGDIVFTYFSVPISVVSIQDDKHPVKVGLSDAYIIDKVVYFARRKTIYEYHRVSFADTKIVNSTIIHLKALPTCLQYTDCDSCLNHDTTFDVSIINIGNNNDNNNNNNNNNNNDNFKTTFQCIWCPVLNRCSTGTDRKKQEWVNRGLLNSRRCDRSQVTDFKSCPSAHSEDNYPPGSPGSPSSSSSNTADIHHKEGQIHPFKPYQPNRIESSSMMTPSESDLSPVSKEIKSVLEEPAESKNISFTLAFFVPICLVAFVLLWVLYAYRNPHTKSGQLLIQYRPSQWSWRRGEARYTAATIHM</sequence>
<keyword evidence="2 6" id="KW-0812">Transmembrane</keyword>
<evidence type="ECO:0000313" key="7">
    <source>
        <dbReference type="EnsemblMetazoa" id="GMOY002588-PA"/>
    </source>
</evidence>
<evidence type="ECO:0000313" key="8">
    <source>
        <dbReference type="Proteomes" id="UP000092444"/>
    </source>
</evidence>
<feature type="compositionally biased region" description="Polar residues" evidence="5">
    <location>
        <begin position="527"/>
        <end position="541"/>
    </location>
</feature>
<dbReference type="EMBL" id="CCAG010019883">
    <property type="status" value="NOT_ANNOTATED_CDS"/>
    <property type="molecule type" value="Genomic_DNA"/>
</dbReference>
<comment type="subcellular location">
    <subcellularLocation>
        <location evidence="1">Membrane</location>
        <topology evidence="1">Single-pass type I membrane protein</topology>
    </subcellularLocation>
</comment>
<evidence type="ECO:0008006" key="9">
    <source>
        <dbReference type="Google" id="ProtNLM"/>
    </source>
</evidence>
<dbReference type="AlphaFoldDB" id="A0A1A9YUD4"/>
<dbReference type="Proteomes" id="UP000092444">
    <property type="component" value="Unassembled WGS sequence"/>
</dbReference>
<reference evidence="7" key="1">
    <citation type="submission" date="2020-05" db="UniProtKB">
        <authorList>
            <consortium name="EnsemblMetazoa"/>
        </authorList>
    </citation>
    <scope>IDENTIFICATION</scope>
    <source>
        <strain evidence="7">Yale</strain>
    </source>
</reference>
<evidence type="ECO:0000256" key="4">
    <source>
        <dbReference type="ARBA" id="ARBA00022989"/>
    </source>
</evidence>
<evidence type="ECO:0000256" key="6">
    <source>
        <dbReference type="SAM" id="Phobius"/>
    </source>
</evidence>
<dbReference type="EnsemblMetazoa" id="GMOY002588-RA">
    <property type="protein sequence ID" value="GMOY002588-PA"/>
    <property type="gene ID" value="GMOY002588"/>
</dbReference>
<organism evidence="7 8">
    <name type="scientific">Glossina morsitans morsitans</name>
    <name type="common">Savannah tsetse fly</name>
    <dbReference type="NCBI Taxonomy" id="37546"/>
    <lineage>
        <taxon>Eukaryota</taxon>
        <taxon>Metazoa</taxon>
        <taxon>Ecdysozoa</taxon>
        <taxon>Arthropoda</taxon>
        <taxon>Hexapoda</taxon>
        <taxon>Insecta</taxon>
        <taxon>Pterygota</taxon>
        <taxon>Neoptera</taxon>
        <taxon>Endopterygota</taxon>
        <taxon>Diptera</taxon>
        <taxon>Brachycera</taxon>
        <taxon>Muscomorpha</taxon>
        <taxon>Hippoboscoidea</taxon>
        <taxon>Glossinidae</taxon>
        <taxon>Glossina</taxon>
    </lineage>
</organism>
<feature type="transmembrane region" description="Helical" evidence="6">
    <location>
        <begin position="563"/>
        <end position="585"/>
    </location>
</feature>
<accession>A0A1A9YUD4</accession>
<dbReference type="PANTHER" id="PTHR13055">
    <property type="entry name" value="TUMOR ENDOTHELIAL MARKER 7 RELATED"/>
    <property type="match status" value="1"/>
</dbReference>
<protein>
    <recommendedName>
        <fullName evidence="9">PSI domain-containing protein</fullName>
    </recommendedName>
</protein>
<evidence type="ECO:0000256" key="5">
    <source>
        <dbReference type="SAM" id="MobiDB-lite"/>
    </source>
</evidence>
<feature type="region of interest" description="Disordered" evidence="5">
    <location>
        <begin position="482"/>
        <end position="541"/>
    </location>
</feature>
<keyword evidence="3" id="KW-0732">Signal</keyword>
<proteinExistence type="predicted"/>
<keyword evidence="8" id="KW-1185">Reference proteome</keyword>
<dbReference type="STRING" id="37546.A0A1A9YUD4"/>
<evidence type="ECO:0000256" key="2">
    <source>
        <dbReference type="ARBA" id="ARBA00022692"/>
    </source>
</evidence>
<dbReference type="PANTHER" id="PTHR13055:SF12">
    <property type="entry name" value="LD40707P"/>
    <property type="match status" value="1"/>
</dbReference>
<keyword evidence="6" id="KW-0472">Membrane</keyword>
<dbReference type="InterPro" id="IPR031152">
    <property type="entry name" value="PLXDC"/>
</dbReference>
<keyword evidence="4 6" id="KW-1133">Transmembrane helix</keyword>
<name>A0A1A9YUD4_GLOMM</name>
<dbReference type="PhylomeDB" id="A0A1A9YUD4"/>
<evidence type="ECO:0000256" key="1">
    <source>
        <dbReference type="ARBA" id="ARBA00004479"/>
    </source>
</evidence>
<dbReference type="GO" id="GO:0016020">
    <property type="term" value="C:membrane"/>
    <property type="evidence" value="ECO:0007669"/>
    <property type="project" value="UniProtKB-SubCell"/>
</dbReference>
<dbReference type="VEuPathDB" id="VectorBase:GMOY002588"/>
<evidence type="ECO:0000256" key="3">
    <source>
        <dbReference type="ARBA" id="ARBA00022729"/>
    </source>
</evidence>